<dbReference type="InterPro" id="IPR037278">
    <property type="entry name" value="ARFGAP/RecO"/>
</dbReference>
<accession>A0ABM1ERF2</accession>
<dbReference type="InterPro" id="IPR037851">
    <property type="entry name" value="PH2_ADAP"/>
</dbReference>
<dbReference type="InterPro" id="IPR001849">
    <property type="entry name" value="PH_domain"/>
</dbReference>
<reference evidence="5" key="1">
    <citation type="submission" date="2025-08" db="UniProtKB">
        <authorList>
            <consortium name="RefSeq"/>
        </authorList>
    </citation>
    <scope>IDENTIFICATION</scope>
</reference>
<gene>
    <name evidence="5" type="primary">LOC106814909</name>
</gene>
<sequence length="373" mass="43565">MSSLEKNRSKLVALLAKPGSGNNSCADCLDTDPDWASSNLGVFLCTKCAGFHRNLGSHISKVKSLRLDNWESHQVEFMDANGNMVAKEKFEKNVPLFYRHPGPNDPDVLREQWIRAKYDRKEFTGPEPVHYLQGGVKEGYLYKRGKDDHRFQLRRFFLNEHDYTLRYFVKENKEPKDVIPIQDMNACFCPLKMSNPNGMQITYLKDGNSRCLYLYSEDGKDIVDWYNAIRAAKMTLNRVAFPGTKDKVLARRLVRDFIKEGWLWKTGPSGKESYKQRWFSLDDRRLMYFNQPMDAYPIKDIFLGTEEEGYKVREGLPPGFREKEQTYGFTLKIPGREFKLCADAHDERQSWMKVLMQVFQRPLSPQDNSARFR</sequence>
<dbReference type="SUPFAM" id="SSF50729">
    <property type="entry name" value="PH domain-like"/>
    <property type="match status" value="2"/>
</dbReference>
<feature type="domain" description="PH" evidence="2">
    <location>
        <begin position="134"/>
        <end position="234"/>
    </location>
</feature>
<dbReference type="InterPro" id="IPR037849">
    <property type="entry name" value="PH1_ADAP"/>
</dbReference>
<dbReference type="InterPro" id="IPR038508">
    <property type="entry name" value="ArfGAP_dom_sf"/>
</dbReference>
<protein>
    <submittedName>
        <fullName evidence="5">Arf-GAP with dual PH domain-containing protein 1-like</fullName>
    </submittedName>
</protein>
<dbReference type="Pfam" id="PF00169">
    <property type="entry name" value="PH"/>
    <property type="match status" value="2"/>
</dbReference>
<dbReference type="PROSITE" id="PS50115">
    <property type="entry name" value="ARFGAP"/>
    <property type="match status" value="1"/>
</dbReference>
<dbReference type="PANTHER" id="PTHR46021">
    <property type="entry name" value="ARF-GAP WITH DUAL PH DOMAIN-CONTAINING PROTEIN 1-LIKE PROTEIN"/>
    <property type="match status" value="1"/>
</dbReference>
<dbReference type="GeneID" id="106814909"/>
<dbReference type="CDD" id="cd08832">
    <property type="entry name" value="ArfGap_ADAP"/>
    <property type="match status" value="1"/>
</dbReference>
<feature type="domain" description="PH" evidence="2">
    <location>
        <begin position="256"/>
        <end position="360"/>
    </location>
</feature>
<dbReference type="CDD" id="cd01251">
    <property type="entry name" value="PH2_ADAP"/>
    <property type="match status" value="1"/>
</dbReference>
<name>A0ABM1ERF2_PRICU</name>
<dbReference type="Gene3D" id="2.30.29.30">
    <property type="entry name" value="Pleckstrin-homology domain (PH domain)/Phosphotyrosine-binding domain (PTB)"/>
    <property type="match status" value="2"/>
</dbReference>
<dbReference type="Pfam" id="PF01412">
    <property type="entry name" value="ArfGap"/>
    <property type="match status" value="1"/>
</dbReference>
<feature type="domain" description="Arf-GAP" evidence="3">
    <location>
        <begin position="9"/>
        <end position="131"/>
    </location>
</feature>
<keyword evidence="1" id="KW-0862">Zinc</keyword>
<dbReference type="Proteomes" id="UP000695022">
    <property type="component" value="Unplaced"/>
</dbReference>
<dbReference type="InterPro" id="IPR001164">
    <property type="entry name" value="ArfGAP_dom"/>
</dbReference>
<keyword evidence="4" id="KW-1185">Reference proteome</keyword>
<dbReference type="InterPro" id="IPR011993">
    <property type="entry name" value="PH-like_dom_sf"/>
</dbReference>
<dbReference type="CDD" id="cd13252">
    <property type="entry name" value="PH1_ADAP"/>
    <property type="match status" value="1"/>
</dbReference>
<evidence type="ECO:0000259" key="2">
    <source>
        <dbReference type="PROSITE" id="PS50003"/>
    </source>
</evidence>
<dbReference type="RefSeq" id="XP_014674773.1">
    <property type="nucleotide sequence ID" value="XM_014819287.1"/>
</dbReference>
<dbReference type="PROSITE" id="PS50003">
    <property type="entry name" value="PH_DOMAIN"/>
    <property type="match status" value="2"/>
</dbReference>
<organism evidence="4 5">
    <name type="scientific">Priapulus caudatus</name>
    <name type="common">Priapulid worm</name>
    <dbReference type="NCBI Taxonomy" id="37621"/>
    <lineage>
        <taxon>Eukaryota</taxon>
        <taxon>Metazoa</taxon>
        <taxon>Ecdysozoa</taxon>
        <taxon>Scalidophora</taxon>
        <taxon>Priapulida</taxon>
        <taxon>Priapulimorpha</taxon>
        <taxon>Priapulimorphida</taxon>
        <taxon>Priapulidae</taxon>
        <taxon>Priapulus</taxon>
    </lineage>
</organism>
<evidence type="ECO:0000313" key="4">
    <source>
        <dbReference type="Proteomes" id="UP000695022"/>
    </source>
</evidence>
<dbReference type="SMART" id="SM00233">
    <property type="entry name" value="PH"/>
    <property type="match status" value="2"/>
</dbReference>
<dbReference type="Gene3D" id="1.10.220.150">
    <property type="entry name" value="Arf GTPase activating protein"/>
    <property type="match status" value="1"/>
</dbReference>
<dbReference type="PANTHER" id="PTHR46021:SF2">
    <property type="entry name" value="ARF-GAP WITH DUAL PH DOMAIN-CONTAINING PROTEIN 1"/>
    <property type="match status" value="1"/>
</dbReference>
<dbReference type="InterPro" id="IPR052589">
    <property type="entry name" value="Arf-GAP_dual-PH_domain"/>
</dbReference>
<proteinExistence type="predicted"/>
<dbReference type="SMART" id="SM00105">
    <property type="entry name" value="ArfGap"/>
    <property type="match status" value="1"/>
</dbReference>
<keyword evidence="1" id="KW-0863">Zinc-finger</keyword>
<evidence type="ECO:0000259" key="3">
    <source>
        <dbReference type="PROSITE" id="PS50115"/>
    </source>
</evidence>
<evidence type="ECO:0000256" key="1">
    <source>
        <dbReference type="PROSITE-ProRule" id="PRU00288"/>
    </source>
</evidence>
<keyword evidence="1" id="KW-0479">Metal-binding</keyword>
<dbReference type="SUPFAM" id="SSF57863">
    <property type="entry name" value="ArfGap/RecO-like zinc finger"/>
    <property type="match status" value="1"/>
</dbReference>
<evidence type="ECO:0000313" key="5">
    <source>
        <dbReference type="RefSeq" id="XP_014674773.1"/>
    </source>
</evidence>
<dbReference type="PRINTS" id="PR00405">
    <property type="entry name" value="REVINTRACTNG"/>
</dbReference>